<sequence length="97" mass="11207">MFWCRGMENNIWWTAIKLAFPTFEMADSWRNFSETVEQLRHTTEWKMIKWIKPTPGKVKLNTDGSFSNNRAGIGGIVRNEYGFCGEGQQQQSRGKSG</sequence>
<accession>A0ABQ7UB74</accession>
<dbReference type="PANTHER" id="PTHR47074">
    <property type="entry name" value="BNAC02G40300D PROTEIN"/>
    <property type="match status" value="1"/>
</dbReference>
<keyword evidence="2" id="KW-1185">Reference proteome</keyword>
<evidence type="ECO:0000313" key="2">
    <source>
        <dbReference type="Proteomes" id="UP000826656"/>
    </source>
</evidence>
<dbReference type="Proteomes" id="UP000826656">
    <property type="component" value="Unassembled WGS sequence"/>
</dbReference>
<gene>
    <name evidence="1" type="ORF">KY290_031517</name>
</gene>
<dbReference type="InterPro" id="IPR052929">
    <property type="entry name" value="RNase_H-like_EbsB-rel"/>
</dbReference>
<comment type="caution">
    <text evidence="1">The sequence shown here is derived from an EMBL/GenBank/DDBJ whole genome shotgun (WGS) entry which is preliminary data.</text>
</comment>
<reference evidence="1 2" key="1">
    <citation type="journal article" date="2021" name="bioRxiv">
        <title>Chromosome-scale and haplotype-resolved genome assembly of a tetraploid potato cultivar.</title>
        <authorList>
            <person name="Sun H."/>
            <person name="Jiao W.-B."/>
            <person name="Krause K."/>
            <person name="Campoy J.A."/>
            <person name="Goel M."/>
            <person name="Folz-Donahue K."/>
            <person name="Kukat C."/>
            <person name="Huettel B."/>
            <person name="Schneeberger K."/>
        </authorList>
    </citation>
    <scope>NUCLEOTIDE SEQUENCE [LARGE SCALE GENOMIC DNA]</scope>
    <source>
        <strain evidence="1">SolTubOtavaFocal</strain>
        <tissue evidence="1">Leaves</tissue>
    </source>
</reference>
<evidence type="ECO:0000313" key="1">
    <source>
        <dbReference type="EMBL" id="KAH0743524.1"/>
    </source>
</evidence>
<proteinExistence type="predicted"/>
<evidence type="ECO:0008006" key="3">
    <source>
        <dbReference type="Google" id="ProtNLM"/>
    </source>
</evidence>
<dbReference type="EMBL" id="JAIVGD010000023">
    <property type="protein sequence ID" value="KAH0743524.1"/>
    <property type="molecule type" value="Genomic_DNA"/>
</dbReference>
<name>A0ABQ7UB74_SOLTU</name>
<organism evidence="1 2">
    <name type="scientific">Solanum tuberosum</name>
    <name type="common">Potato</name>
    <dbReference type="NCBI Taxonomy" id="4113"/>
    <lineage>
        <taxon>Eukaryota</taxon>
        <taxon>Viridiplantae</taxon>
        <taxon>Streptophyta</taxon>
        <taxon>Embryophyta</taxon>
        <taxon>Tracheophyta</taxon>
        <taxon>Spermatophyta</taxon>
        <taxon>Magnoliopsida</taxon>
        <taxon>eudicotyledons</taxon>
        <taxon>Gunneridae</taxon>
        <taxon>Pentapetalae</taxon>
        <taxon>asterids</taxon>
        <taxon>lamiids</taxon>
        <taxon>Solanales</taxon>
        <taxon>Solanaceae</taxon>
        <taxon>Solanoideae</taxon>
        <taxon>Solaneae</taxon>
        <taxon>Solanum</taxon>
    </lineage>
</organism>
<dbReference type="PANTHER" id="PTHR47074:SF71">
    <property type="entry name" value="RNASE H TYPE-1 DOMAIN-CONTAINING PROTEIN"/>
    <property type="match status" value="1"/>
</dbReference>
<protein>
    <recommendedName>
        <fullName evidence="3">RNase H family protein</fullName>
    </recommendedName>
</protein>